<feature type="compositionally biased region" description="Polar residues" evidence="6">
    <location>
        <begin position="381"/>
        <end position="394"/>
    </location>
</feature>
<dbReference type="Gene3D" id="2.60.40.3960">
    <property type="entry name" value="Velvet domain"/>
    <property type="match status" value="1"/>
</dbReference>
<organism evidence="8 9">
    <name type="scientific">Wallemia ichthyophaga</name>
    <dbReference type="NCBI Taxonomy" id="245174"/>
    <lineage>
        <taxon>Eukaryota</taxon>
        <taxon>Fungi</taxon>
        <taxon>Dikarya</taxon>
        <taxon>Basidiomycota</taxon>
        <taxon>Wallemiomycotina</taxon>
        <taxon>Wallemiomycetes</taxon>
        <taxon>Wallemiales</taxon>
        <taxon>Wallemiaceae</taxon>
        <taxon>Wallemia</taxon>
    </lineage>
</organism>
<reference evidence="8 9" key="1">
    <citation type="submission" date="2019-03" db="EMBL/GenBank/DDBJ databases">
        <title>Sequencing 23 genomes of Wallemia ichthyophaga.</title>
        <authorList>
            <person name="Gostincar C."/>
        </authorList>
    </citation>
    <scope>NUCLEOTIDE SEQUENCE [LARGE SCALE GENOMIC DNA]</scope>
    <source>
        <strain evidence="8 9">EXF-6200</strain>
    </source>
</reference>
<keyword evidence="5" id="KW-0539">Nucleus</keyword>
<dbReference type="InterPro" id="IPR021740">
    <property type="entry name" value="Velvet"/>
</dbReference>
<dbReference type="EMBL" id="SPOI01000385">
    <property type="protein sequence ID" value="TIB27909.1"/>
    <property type="molecule type" value="Genomic_DNA"/>
</dbReference>
<dbReference type="InterPro" id="IPR038491">
    <property type="entry name" value="Velvet_dom_sf"/>
</dbReference>
<feature type="domain" description="Velvet" evidence="7">
    <location>
        <begin position="1"/>
        <end position="180"/>
    </location>
</feature>
<feature type="compositionally biased region" description="Low complexity" evidence="6">
    <location>
        <begin position="471"/>
        <end position="489"/>
    </location>
</feature>
<evidence type="ECO:0000256" key="5">
    <source>
        <dbReference type="ARBA" id="ARBA00023242"/>
    </source>
</evidence>
<evidence type="ECO:0000259" key="7">
    <source>
        <dbReference type="PROSITE" id="PS51821"/>
    </source>
</evidence>
<comment type="subcellular location">
    <subcellularLocation>
        <location evidence="1">Nucleus</location>
    </subcellularLocation>
</comment>
<feature type="compositionally biased region" description="Polar residues" evidence="6">
    <location>
        <begin position="336"/>
        <end position="356"/>
    </location>
</feature>
<feature type="compositionally biased region" description="Low complexity" evidence="6">
    <location>
        <begin position="439"/>
        <end position="450"/>
    </location>
</feature>
<dbReference type="AlphaFoldDB" id="A0A4T0IEE6"/>
<dbReference type="PANTHER" id="PTHR33572">
    <property type="entry name" value="SPORE DEVELOPMENT REGULATOR VOSA"/>
    <property type="match status" value="1"/>
</dbReference>
<accession>A0A4T0IEE6</accession>
<feature type="region of interest" description="Disordered" evidence="6">
    <location>
        <begin position="467"/>
        <end position="511"/>
    </location>
</feature>
<evidence type="ECO:0000256" key="6">
    <source>
        <dbReference type="SAM" id="MobiDB-lite"/>
    </source>
</evidence>
<dbReference type="Proteomes" id="UP000310689">
    <property type="component" value="Unassembled WGS sequence"/>
</dbReference>
<dbReference type="PANTHER" id="PTHR33572:SF18">
    <property type="entry name" value="SPORE DEVELOPMENT REGULATOR VOSA"/>
    <property type="match status" value="1"/>
</dbReference>
<evidence type="ECO:0000313" key="9">
    <source>
        <dbReference type="Proteomes" id="UP000310689"/>
    </source>
</evidence>
<feature type="compositionally biased region" description="Low complexity" evidence="6">
    <location>
        <begin position="395"/>
        <end position="428"/>
    </location>
</feature>
<dbReference type="GO" id="GO:0030435">
    <property type="term" value="P:sporulation resulting in formation of a cellular spore"/>
    <property type="evidence" value="ECO:0007669"/>
    <property type="project" value="UniProtKB-KW"/>
</dbReference>
<dbReference type="Pfam" id="PF11754">
    <property type="entry name" value="Velvet"/>
    <property type="match status" value="1"/>
</dbReference>
<name>A0A4T0IEE6_WALIC</name>
<dbReference type="InterPro" id="IPR037525">
    <property type="entry name" value="Velvet_dom"/>
</dbReference>
<evidence type="ECO:0000256" key="1">
    <source>
        <dbReference type="ARBA" id="ARBA00004123"/>
    </source>
</evidence>
<evidence type="ECO:0000256" key="4">
    <source>
        <dbReference type="ARBA" id="ARBA00023163"/>
    </source>
</evidence>
<dbReference type="GO" id="GO:0005634">
    <property type="term" value="C:nucleus"/>
    <property type="evidence" value="ECO:0007669"/>
    <property type="project" value="UniProtKB-SubCell"/>
</dbReference>
<keyword evidence="3" id="KW-0805">Transcription regulation</keyword>
<feature type="region of interest" description="Disordered" evidence="6">
    <location>
        <begin position="331"/>
        <end position="450"/>
    </location>
</feature>
<protein>
    <recommendedName>
        <fullName evidence="7">Velvet domain-containing protein</fullName>
    </recommendedName>
</protein>
<evidence type="ECO:0000313" key="8">
    <source>
        <dbReference type="EMBL" id="TIB27909.1"/>
    </source>
</evidence>
<feature type="compositionally biased region" description="Polar residues" evidence="6">
    <location>
        <begin position="226"/>
        <end position="235"/>
    </location>
</feature>
<evidence type="ECO:0000256" key="3">
    <source>
        <dbReference type="ARBA" id="ARBA00023015"/>
    </source>
</evidence>
<feature type="compositionally biased region" description="Polar residues" evidence="6">
    <location>
        <begin position="203"/>
        <end position="217"/>
    </location>
</feature>
<feature type="region of interest" description="Disordered" evidence="6">
    <location>
        <begin position="181"/>
        <end position="273"/>
    </location>
</feature>
<sequence length="511" mass="55903">MNLTYDLSMRQQPKHSRMCGVGSKADRRPIDPPPIVQLKVFSHHNSLKMRQDLSFNHLQSPYFFVYCSLASEHSDHELHLLSETKTRYTTGNVTSSVYCLRDLDLSEVLVAVFPDVSVRVEGRFRLKFSLFEISNSKTFHRKSLFSNPFTVFSAKRFPGMDQSTELSQCLANQGLKIRIRRDNRRDRRKSSKRYYEDDDDVGGSNNSGHSAPTTNSPPHSPALNPNILSYPSQSFKRPLAPLPSRLANIPPNTATFNDLSGGSVDSGGGSVQTAQTTQTNQATLPHTHNQLTLPTLPTFPSLANLPTPTLPLERSASSGQLGPMLGRGVQGAPVTPATSANPITAPTPQRIHSTPTMYRPHAAITHAHPPPRPPLGHTHTQPTSSVHQRSNVIGSSSSNSNSNNSNSNTDTNTNSISTSTYPSHSSQTGIPPPPPKLQTPPSLAALPSLPSLPNLPRIQLPPIRDLIKPLQATQTQPAQPAQPAQPHPQSHTYPQHTPPFNPSNFKPPNQR</sequence>
<proteinExistence type="predicted"/>
<keyword evidence="4" id="KW-0804">Transcription</keyword>
<dbReference type="PROSITE" id="PS51821">
    <property type="entry name" value="VELVET"/>
    <property type="match status" value="1"/>
</dbReference>
<feature type="compositionally biased region" description="Low complexity" evidence="6">
    <location>
        <begin position="502"/>
        <end position="511"/>
    </location>
</feature>
<keyword evidence="2" id="KW-0749">Sporulation</keyword>
<evidence type="ECO:0000256" key="2">
    <source>
        <dbReference type="ARBA" id="ARBA00022969"/>
    </source>
</evidence>
<feature type="compositionally biased region" description="Basic residues" evidence="6">
    <location>
        <begin position="181"/>
        <end position="192"/>
    </location>
</feature>
<gene>
    <name evidence="8" type="ORF">E3P86_03975</name>
</gene>
<comment type="caution">
    <text evidence="8">The sequence shown here is derived from an EMBL/GenBank/DDBJ whole genome shotgun (WGS) entry which is preliminary data.</text>
</comment>